<protein>
    <submittedName>
        <fullName evidence="3">Uncharacterized protein</fullName>
    </submittedName>
</protein>
<evidence type="ECO:0000313" key="3">
    <source>
        <dbReference type="EMBL" id="TYK05659.1"/>
    </source>
</evidence>
<comment type="caution">
    <text evidence="3">The sequence shown here is derived from an EMBL/GenBank/DDBJ whole genome shotgun (WGS) entry which is preliminary data.</text>
</comment>
<dbReference type="AlphaFoldDB" id="A0A5D3C5I3"/>
<feature type="compositionally biased region" description="Low complexity" evidence="1">
    <location>
        <begin position="266"/>
        <end position="277"/>
    </location>
</feature>
<organism evidence="3 5">
    <name type="scientific">Cucumis melo var. makuwa</name>
    <name type="common">Oriental melon</name>
    <dbReference type="NCBI Taxonomy" id="1194695"/>
    <lineage>
        <taxon>Eukaryota</taxon>
        <taxon>Viridiplantae</taxon>
        <taxon>Streptophyta</taxon>
        <taxon>Embryophyta</taxon>
        <taxon>Tracheophyta</taxon>
        <taxon>Spermatophyta</taxon>
        <taxon>Magnoliopsida</taxon>
        <taxon>eudicotyledons</taxon>
        <taxon>Gunneridae</taxon>
        <taxon>Pentapetalae</taxon>
        <taxon>rosids</taxon>
        <taxon>fabids</taxon>
        <taxon>Cucurbitales</taxon>
        <taxon>Cucurbitaceae</taxon>
        <taxon>Benincaseae</taxon>
        <taxon>Cucumis</taxon>
    </lineage>
</organism>
<name>A0A5D3C5I3_CUCMM</name>
<evidence type="ECO:0000313" key="4">
    <source>
        <dbReference type="Proteomes" id="UP000321393"/>
    </source>
</evidence>
<reference evidence="4 5" key="1">
    <citation type="submission" date="2019-08" db="EMBL/GenBank/DDBJ databases">
        <title>Draft genome sequences of two oriental melons (Cucumis melo L. var makuwa).</title>
        <authorList>
            <person name="Kwon S.-Y."/>
        </authorList>
    </citation>
    <scope>NUCLEOTIDE SEQUENCE [LARGE SCALE GENOMIC DNA]</scope>
    <source>
        <strain evidence="5">cv. Chang Bougi</strain>
        <strain evidence="4">cv. SW 3</strain>
        <tissue evidence="3">Leaf</tissue>
    </source>
</reference>
<evidence type="ECO:0000256" key="1">
    <source>
        <dbReference type="SAM" id="MobiDB-lite"/>
    </source>
</evidence>
<dbReference type="Proteomes" id="UP000321393">
    <property type="component" value="Unassembled WGS sequence"/>
</dbReference>
<dbReference type="Proteomes" id="UP000321947">
    <property type="component" value="Unassembled WGS sequence"/>
</dbReference>
<sequence length="308" mass="34429">MINYSKAKIKVSQNLCGFLPATVELRDENQGNIFFNFGDFEALEDPKVIEGATVELRDENQGNIFFNFGDFEALEDPKVNEGAMFLKDFANPIDLMRLNQVLLDEEEDLNTSNSKWRFLLLHFQNLVSKGIPSRPCKKRMIVEGWVSLHLLLIGKIRLSEKKPKKRNKPAVNSAEEVKKLPSMMTEKSMAKSFISPNENSSLNKVDIHDLKFILSVSLKKAAQKASGPIPSNRISSSSKSSSPDHLALPLIALSETNKDYAVKGTSNPFSSHSNSSSAARIRGRLKVKRSSKTAKSSAFFHFFPKAFC</sequence>
<accession>A0A5D3C5I3</accession>
<feature type="region of interest" description="Disordered" evidence="1">
    <location>
        <begin position="264"/>
        <end position="287"/>
    </location>
</feature>
<proteinExistence type="predicted"/>
<gene>
    <name evidence="3" type="ORF">E5676_scaffold98G001220</name>
    <name evidence="2" type="ORF">E6C27_scaffold262G001920</name>
</gene>
<evidence type="ECO:0000313" key="2">
    <source>
        <dbReference type="EMBL" id="KAA0040615.1"/>
    </source>
</evidence>
<dbReference type="EMBL" id="SSTD01013776">
    <property type="protein sequence ID" value="TYK05659.1"/>
    <property type="molecule type" value="Genomic_DNA"/>
</dbReference>
<evidence type="ECO:0000313" key="5">
    <source>
        <dbReference type="Proteomes" id="UP000321947"/>
    </source>
</evidence>
<dbReference type="EMBL" id="SSTE01017321">
    <property type="protein sequence ID" value="KAA0040615.1"/>
    <property type="molecule type" value="Genomic_DNA"/>
</dbReference>